<dbReference type="PANTHER" id="PTHR22726:SF1">
    <property type="entry name" value="METALLOENDOPEPTIDASE OMA1, MITOCHONDRIAL"/>
    <property type="match status" value="1"/>
</dbReference>
<evidence type="ECO:0000256" key="7">
    <source>
        <dbReference type="SAM" id="MobiDB-lite"/>
    </source>
</evidence>
<feature type="transmembrane region" description="Helical" evidence="8">
    <location>
        <begin position="118"/>
        <end position="141"/>
    </location>
</feature>
<evidence type="ECO:0000256" key="2">
    <source>
        <dbReference type="ARBA" id="ARBA00022723"/>
    </source>
</evidence>
<evidence type="ECO:0000259" key="10">
    <source>
        <dbReference type="Pfam" id="PF23368"/>
    </source>
</evidence>
<dbReference type="GO" id="GO:0016020">
    <property type="term" value="C:membrane"/>
    <property type="evidence" value="ECO:0007669"/>
    <property type="project" value="TreeGrafter"/>
</dbReference>
<protein>
    <submittedName>
        <fullName evidence="11">Peptidase family M48</fullName>
    </submittedName>
</protein>
<evidence type="ECO:0000313" key="12">
    <source>
        <dbReference type="Proteomes" id="UP000243413"/>
    </source>
</evidence>
<organism evidence="11 12">
    <name type="scientific">Halopseudomonas sabulinigri</name>
    <dbReference type="NCBI Taxonomy" id="472181"/>
    <lineage>
        <taxon>Bacteria</taxon>
        <taxon>Pseudomonadati</taxon>
        <taxon>Pseudomonadota</taxon>
        <taxon>Gammaproteobacteria</taxon>
        <taxon>Pseudomonadales</taxon>
        <taxon>Pseudomonadaceae</taxon>
        <taxon>Halopseudomonas</taxon>
    </lineage>
</organism>
<evidence type="ECO:0000256" key="3">
    <source>
        <dbReference type="ARBA" id="ARBA00022801"/>
    </source>
</evidence>
<dbReference type="EMBL" id="LT629763">
    <property type="protein sequence ID" value="SDS27701.1"/>
    <property type="molecule type" value="Genomic_DNA"/>
</dbReference>
<dbReference type="GO" id="GO:0004222">
    <property type="term" value="F:metalloendopeptidase activity"/>
    <property type="evidence" value="ECO:0007669"/>
    <property type="project" value="InterPro"/>
</dbReference>
<feature type="domain" description="DUF7092" evidence="10">
    <location>
        <begin position="24"/>
        <end position="99"/>
    </location>
</feature>
<sequence length="366" mass="39687">MPARWGWSWATCLMWVSPLSEARVAGRFFDGQSSSSQAACATVVGDQLHLEVAGQVRRYDADEVRLGVQVGKASSYLHLADGAVLESLDVPGLQALSRALTRSGRSSWLQRLEVSPRLIVCSLVAVVAFSWLGVVYGVPWLSNQIAHALPVELERHLGEQSLDALDGFWTGPSDLTEARQQEVLAAMAPHLRAMQQAYPKHPLQLHFRSSDSLGANAFALPGGHLIFTDEMVALAEHDEELAAVLAHEVGHVIHRHGLRNVVQSSLLVFVMVSLTGDISAASDITTGLPALLANLSYQRDMETEADGFALTFLQQQGIAPQRFADIMTRLDPPSEGESDDAASGLGSFLSTHPPTPERLQRFQTAD</sequence>
<evidence type="ECO:0000256" key="4">
    <source>
        <dbReference type="ARBA" id="ARBA00022833"/>
    </source>
</evidence>
<accession>A0A1H1QW00</accession>
<dbReference type="GO" id="GO:0046872">
    <property type="term" value="F:metal ion binding"/>
    <property type="evidence" value="ECO:0007669"/>
    <property type="project" value="UniProtKB-KW"/>
</dbReference>
<evidence type="ECO:0000313" key="11">
    <source>
        <dbReference type="EMBL" id="SDS27701.1"/>
    </source>
</evidence>
<keyword evidence="3 6" id="KW-0378">Hydrolase</keyword>
<keyword evidence="8" id="KW-1133">Transmembrane helix</keyword>
<keyword evidence="2" id="KW-0479">Metal-binding</keyword>
<dbReference type="GO" id="GO:0051603">
    <property type="term" value="P:proteolysis involved in protein catabolic process"/>
    <property type="evidence" value="ECO:0007669"/>
    <property type="project" value="TreeGrafter"/>
</dbReference>
<name>A0A1H1QW00_9GAMM</name>
<dbReference type="Gene3D" id="3.30.2010.10">
    <property type="entry name" value="Metalloproteases ('zincins'), catalytic domain"/>
    <property type="match status" value="1"/>
</dbReference>
<evidence type="ECO:0000259" key="9">
    <source>
        <dbReference type="Pfam" id="PF01435"/>
    </source>
</evidence>
<reference evidence="12" key="1">
    <citation type="submission" date="2016-10" db="EMBL/GenBank/DDBJ databases">
        <authorList>
            <person name="Varghese N."/>
            <person name="Submissions S."/>
        </authorList>
    </citation>
    <scope>NUCLEOTIDE SEQUENCE [LARGE SCALE GENOMIC DNA]</scope>
    <source>
        <strain evidence="12">JCM 14963</strain>
    </source>
</reference>
<keyword evidence="5 6" id="KW-0482">Metalloprotease</keyword>
<comment type="cofactor">
    <cofactor evidence="6">
        <name>Zn(2+)</name>
        <dbReference type="ChEBI" id="CHEBI:29105"/>
    </cofactor>
    <text evidence="6">Binds 1 zinc ion per subunit.</text>
</comment>
<dbReference type="Proteomes" id="UP000243413">
    <property type="component" value="Chromosome I"/>
</dbReference>
<evidence type="ECO:0000256" key="8">
    <source>
        <dbReference type="SAM" id="Phobius"/>
    </source>
</evidence>
<keyword evidence="8" id="KW-0472">Membrane</keyword>
<gene>
    <name evidence="11" type="ORF">SAMN05216271_1562</name>
</gene>
<dbReference type="CDD" id="cd07332">
    <property type="entry name" value="M48C_Oma1_like"/>
    <property type="match status" value="1"/>
</dbReference>
<dbReference type="InterPro" id="IPR001915">
    <property type="entry name" value="Peptidase_M48"/>
</dbReference>
<dbReference type="InterPro" id="IPR055518">
    <property type="entry name" value="DUF7092"/>
</dbReference>
<evidence type="ECO:0000256" key="6">
    <source>
        <dbReference type="RuleBase" id="RU003983"/>
    </source>
</evidence>
<dbReference type="AlphaFoldDB" id="A0A1H1QW00"/>
<keyword evidence="1 6" id="KW-0645">Protease</keyword>
<dbReference type="Pfam" id="PF23368">
    <property type="entry name" value="DUF7092"/>
    <property type="match status" value="1"/>
</dbReference>
<comment type="similarity">
    <text evidence="6">Belongs to the peptidase M48 family.</text>
</comment>
<proteinExistence type="inferred from homology"/>
<dbReference type="STRING" id="472181.SAMN05216271_1562"/>
<evidence type="ECO:0000256" key="5">
    <source>
        <dbReference type="ARBA" id="ARBA00023049"/>
    </source>
</evidence>
<evidence type="ECO:0000256" key="1">
    <source>
        <dbReference type="ARBA" id="ARBA00022670"/>
    </source>
</evidence>
<dbReference type="PANTHER" id="PTHR22726">
    <property type="entry name" value="METALLOENDOPEPTIDASE OMA1"/>
    <property type="match status" value="1"/>
</dbReference>
<feature type="region of interest" description="Disordered" evidence="7">
    <location>
        <begin position="329"/>
        <end position="366"/>
    </location>
</feature>
<keyword evidence="8" id="KW-0812">Transmembrane</keyword>
<keyword evidence="4 6" id="KW-0862">Zinc</keyword>
<feature type="domain" description="Peptidase M48" evidence="9">
    <location>
        <begin position="181"/>
        <end position="363"/>
    </location>
</feature>
<dbReference type="InterPro" id="IPR051156">
    <property type="entry name" value="Mito/Outer_Membr_Metalloprot"/>
</dbReference>
<dbReference type="Pfam" id="PF01435">
    <property type="entry name" value="Peptidase_M48"/>
    <property type="match status" value="1"/>
</dbReference>